<dbReference type="GO" id="GO:0080043">
    <property type="term" value="F:quercetin 3-O-glucosyltransferase activity"/>
    <property type="evidence" value="ECO:0007669"/>
    <property type="project" value="TreeGrafter"/>
</dbReference>
<dbReference type="InterPro" id="IPR035595">
    <property type="entry name" value="UDP_glycos_trans_CS"/>
</dbReference>
<dbReference type="AlphaFoldDB" id="A0A4Y7ITQ2"/>
<name>A0A4Y7ITQ2_PAPSO</name>
<dbReference type="GO" id="GO:0080044">
    <property type="term" value="F:quercetin 7-O-glucosyltransferase activity"/>
    <property type="evidence" value="ECO:0007669"/>
    <property type="project" value="TreeGrafter"/>
</dbReference>
<dbReference type="FunFam" id="3.40.50.2000:FF:000019">
    <property type="entry name" value="Glycosyltransferase"/>
    <property type="match status" value="1"/>
</dbReference>
<evidence type="ECO:0000256" key="2">
    <source>
        <dbReference type="ARBA" id="ARBA00022679"/>
    </source>
</evidence>
<dbReference type="PANTHER" id="PTHR11926">
    <property type="entry name" value="GLUCOSYL/GLUCURONOSYL TRANSFERASES"/>
    <property type="match status" value="1"/>
</dbReference>
<dbReference type="InterPro" id="IPR002213">
    <property type="entry name" value="UDP_glucos_trans"/>
</dbReference>
<dbReference type="PROSITE" id="PS00375">
    <property type="entry name" value="UDPGT"/>
    <property type="match status" value="1"/>
</dbReference>
<sequence>MLEVHVVDRMVKTFPQLRTIGPTIPSAYLDNKIEGDNDYGLNLFKPDSSICMNWLNSRANGTVVYVSLGSMSELNKEQMEELAMGGQKNTSYQEKTLGEIENGNKGLVVKWSPQLEVLSHVAVGCFVTHCGWNSTLEALSLGVPMVGIPQWTDQPTNAKLIADEWKVGVRVKVSDDEKGIWTKKDLEVSIREVMEGDRGKEMKKNSIKWRQLAQQAVGLGGSSDQNLDEFVATLIC</sequence>
<dbReference type="Gene3D" id="3.40.50.2000">
    <property type="entry name" value="Glycogen Phosphorylase B"/>
    <property type="match status" value="2"/>
</dbReference>
<gene>
    <name evidence="4" type="ORF">C5167_019502</name>
</gene>
<dbReference type="CDD" id="cd03784">
    <property type="entry name" value="GT1_Gtf-like"/>
    <property type="match status" value="1"/>
</dbReference>
<comment type="similarity">
    <text evidence="1 3">Belongs to the UDP-glycosyltransferase family.</text>
</comment>
<evidence type="ECO:0000256" key="3">
    <source>
        <dbReference type="RuleBase" id="RU003718"/>
    </source>
</evidence>
<dbReference type="Proteomes" id="UP000316621">
    <property type="component" value="Chromosome 2"/>
</dbReference>
<evidence type="ECO:0000313" key="4">
    <source>
        <dbReference type="EMBL" id="RZC51082.1"/>
    </source>
</evidence>
<dbReference type="Gramene" id="RZC51082">
    <property type="protein sequence ID" value="RZC51082"/>
    <property type="gene ID" value="C5167_019502"/>
</dbReference>
<keyword evidence="2 3" id="KW-0808">Transferase</keyword>
<dbReference type="OMA" id="LIVEWCP"/>
<dbReference type="SUPFAM" id="SSF53756">
    <property type="entry name" value="UDP-Glycosyltransferase/glycogen phosphorylase"/>
    <property type="match status" value="1"/>
</dbReference>
<keyword evidence="3" id="KW-0328">Glycosyltransferase</keyword>
<dbReference type="Pfam" id="PF00201">
    <property type="entry name" value="UDPGT"/>
    <property type="match status" value="1"/>
</dbReference>
<organism evidence="4 5">
    <name type="scientific">Papaver somniferum</name>
    <name type="common">Opium poppy</name>
    <dbReference type="NCBI Taxonomy" id="3469"/>
    <lineage>
        <taxon>Eukaryota</taxon>
        <taxon>Viridiplantae</taxon>
        <taxon>Streptophyta</taxon>
        <taxon>Embryophyta</taxon>
        <taxon>Tracheophyta</taxon>
        <taxon>Spermatophyta</taxon>
        <taxon>Magnoliopsida</taxon>
        <taxon>Ranunculales</taxon>
        <taxon>Papaveraceae</taxon>
        <taxon>Papaveroideae</taxon>
        <taxon>Papaver</taxon>
    </lineage>
</organism>
<evidence type="ECO:0000313" key="5">
    <source>
        <dbReference type="Proteomes" id="UP000316621"/>
    </source>
</evidence>
<proteinExistence type="inferred from homology"/>
<protein>
    <submittedName>
        <fullName evidence="4">Uncharacterized protein</fullName>
    </submittedName>
</protein>
<reference evidence="4 5" key="1">
    <citation type="journal article" date="2018" name="Science">
        <title>The opium poppy genome and morphinan production.</title>
        <authorList>
            <person name="Guo L."/>
            <person name="Winzer T."/>
            <person name="Yang X."/>
            <person name="Li Y."/>
            <person name="Ning Z."/>
            <person name="He Z."/>
            <person name="Teodor R."/>
            <person name="Lu Y."/>
            <person name="Bowser T.A."/>
            <person name="Graham I.A."/>
            <person name="Ye K."/>
        </authorList>
    </citation>
    <scope>NUCLEOTIDE SEQUENCE [LARGE SCALE GENOMIC DNA]</scope>
    <source>
        <strain evidence="5">cv. HN1</strain>
        <tissue evidence="4">Leaves</tissue>
    </source>
</reference>
<keyword evidence="5" id="KW-1185">Reference proteome</keyword>
<dbReference type="EMBL" id="CM010716">
    <property type="protein sequence ID" value="RZC51082.1"/>
    <property type="molecule type" value="Genomic_DNA"/>
</dbReference>
<evidence type="ECO:0000256" key="1">
    <source>
        <dbReference type="ARBA" id="ARBA00009995"/>
    </source>
</evidence>
<dbReference type="PANTHER" id="PTHR11926:SF1553">
    <property type="entry name" value="GLYCOSYLTRANSFERASE"/>
    <property type="match status" value="1"/>
</dbReference>
<accession>A0A4Y7ITQ2</accession>